<evidence type="ECO:0000313" key="13">
    <source>
        <dbReference type="EMBL" id="KAL0926822.1"/>
    </source>
</evidence>
<evidence type="ECO:0000256" key="5">
    <source>
        <dbReference type="ARBA" id="ARBA00022723"/>
    </source>
</evidence>
<comment type="subcellular location">
    <subcellularLocation>
        <location evidence="1">Membrane</location>
        <topology evidence="1">Single-pass membrane protein</topology>
    </subcellularLocation>
</comment>
<dbReference type="InterPro" id="IPR002401">
    <property type="entry name" value="Cyt_P450_E_grp-I"/>
</dbReference>
<evidence type="ECO:0000256" key="8">
    <source>
        <dbReference type="ARBA" id="ARBA00023004"/>
    </source>
</evidence>
<evidence type="ECO:0000256" key="11">
    <source>
        <dbReference type="SAM" id="MobiDB-lite"/>
    </source>
</evidence>
<keyword evidence="14" id="KW-1185">Reference proteome</keyword>
<keyword evidence="9 12" id="KW-0472">Membrane</keyword>
<keyword evidence="7" id="KW-0560">Oxidoreductase</keyword>
<evidence type="ECO:0000256" key="2">
    <source>
        <dbReference type="ARBA" id="ARBA00010617"/>
    </source>
</evidence>
<reference evidence="13 14" key="1">
    <citation type="journal article" date="2024" name="Plant Biotechnol. J.">
        <title>Dendrobium thyrsiflorum genome and its molecular insights into genes involved in important horticultural traits.</title>
        <authorList>
            <person name="Chen B."/>
            <person name="Wang J.Y."/>
            <person name="Zheng P.J."/>
            <person name="Li K.L."/>
            <person name="Liang Y.M."/>
            <person name="Chen X.F."/>
            <person name="Zhang C."/>
            <person name="Zhao X."/>
            <person name="He X."/>
            <person name="Zhang G.Q."/>
            <person name="Liu Z.J."/>
            <person name="Xu Q."/>
        </authorList>
    </citation>
    <scope>NUCLEOTIDE SEQUENCE [LARGE SCALE GENOMIC DNA]</scope>
    <source>
        <strain evidence="13">GZMU011</strain>
    </source>
</reference>
<dbReference type="PANTHER" id="PTHR47947:SF62">
    <property type="entry name" value="CYTOCHROME P450, FAMILY 81, SUBFAMILY D, POLYPEPTIDE 5"/>
    <property type="match status" value="1"/>
</dbReference>
<evidence type="ECO:0000256" key="6">
    <source>
        <dbReference type="ARBA" id="ARBA00022989"/>
    </source>
</evidence>
<evidence type="ECO:0000256" key="3">
    <source>
        <dbReference type="ARBA" id="ARBA00022617"/>
    </source>
</evidence>
<dbReference type="InterPro" id="IPR036396">
    <property type="entry name" value="Cyt_P450_sf"/>
</dbReference>
<dbReference type="InterPro" id="IPR050651">
    <property type="entry name" value="Plant_Cytochrome_P450_Monoox"/>
</dbReference>
<keyword evidence="5 10" id="KW-0479">Metal-binding</keyword>
<comment type="cofactor">
    <cofactor evidence="10">
        <name>heme</name>
        <dbReference type="ChEBI" id="CHEBI:30413"/>
    </cofactor>
</comment>
<name>A0ABD0VP39_DENTH</name>
<accession>A0ABD0VP39</accession>
<evidence type="ECO:0000256" key="10">
    <source>
        <dbReference type="PIRSR" id="PIRSR602401-1"/>
    </source>
</evidence>
<evidence type="ECO:0000256" key="4">
    <source>
        <dbReference type="ARBA" id="ARBA00022692"/>
    </source>
</evidence>
<evidence type="ECO:0000256" key="9">
    <source>
        <dbReference type="ARBA" id="ARBA00023136"/>
    </source>
</evidence>
<evidence type="ECO:0000313" key="14">
    <source>
        <dbReference type="Proteomes" id="UP001552299"/>
    </source>
</evidence>
<dbReference type="PANTHER" id="PTHR47947">
    <property type="entry name" value="CYTOCHROME P450 82C3-RELATED"/>
    <property type="match status" value="1"/>
</dbReference>
<keyword evidence="8 10" id="KW-0408">Iron</keyword>
<keyword evidence="6 12" id="KW-1133">Transmembrane helix</keyword>
<dbReference type="InterPro" id="IPR017972">
    <property type="entry name" value="Cyt_P450_CS"/>
</dbReference>
<protein>
    <recommendedName>
        <fullName evidence="15">Cytochrome P450</fullName>
    </recommendedName>
</protein>
<evidence type="ECO:0008006" key="15">
    <source>
        <dbReference type="Google" id="ProtNLM"/>
    </source>
</evidence>
<dbReference type="Gene3D" id="1.10.630.10">
    <property type="entry name" value="Cytochrome P450"/>
    <property type="match status" value="2"/>
</dbReference>
<proteinExistence type="inferred from homology"/>
<dbReference type="GO" id="GO:0046872">
    <property type="term" value="F:metal ion binding"/>
    <property type="evidence" value="ECO:0007669"/>
    <property type="project" value="UniProtKB-KW"/>
</dbReference>
<dbReference type="CDD" id="cd20653">
    <property type="entry name" value="CYP81"/>
    <property type="match status" value="1"/>
</dbReference>
<keyword evidence="3 10" id="KW-0349">Heme</keyword>
<feature type="binding site" description="axial binding residue" evidence="10">
    <location>
        <position position="755"/>
    </location>
    <ligand>
        <name>heme</name>
        <dbReference type="ChEBI" id="CHEBI:30413"/>
    </ligand>
    <ligandPart>
        <name>Fe</name>
        <dbReference type="ChEBI" id="CHEBI:18248"/>
    </ligandPart>
</feature>
<feature type="transmembrane region" description="Helical" evidence="12">
    <location>
        <begin position="6"/>
        <end position="24"/>
    </location>
</feature>
<feature type="region of interest" description="Disordered" evidence="11">
    <location>
        <begin position="557"/>
        <end position="581"/>
    </location>
</feature>
<keyword evidence="4 12" id="KW-0812">Transmembrane</keyword>
<evidence type="ECO:0000256" key="1">
    <source>
        <dbReference type="ARBA" id="ARBA00004167"/>
    </source>
</evidence>
<dbReference type="EMBL" id="JANQDX010000003">
    <property type="protein sequence ID" value="KAL0926822.1"/>
    <property type="molecule type" value="Genomic_DNA"/>
</dbReference>
<comment type="similarity">
    <text evidence="2">Belongs to the cytochrome P450 family.</text>
</comment>
<dbReference type="InterPro" id="IPR001128">
    <property type="entry name" value="Cyt_P450"/>
</dbReference>
<evidence type="ECO:0000256" key="7">
    <source>
        <dbReference type="ARBA" id="ARBA00023002"/>
    </source>
</evidence>
<dbReference type="PRINTS" id="PR00463">
    <property type="entry name" value="EP450I"/>
</dbReference>
<dbReference type="PRINTS" id="PR00385">
    <property type="entry name" value="P450"/>
</dbReference>
<dbReference type="GO" id="GO:0016491">
    <property type="term" value="F:oxidoreductase activity"/>
    <property type="evidence" value="ECO:0007669"/>
    <property type="project" value="UniProtKB-KW"/>
</dbReference>
<feature type="region of interest" description="Disordered" evidence="11">
    <location>
        <begin position="262"/>
        <end position="282"/>
    </location>
</feature>
<evidence type="ECO:0000256" key="12">
    <source>
        <dbReference type="SAM" id="Phobius"/>
    </source>
</evidence>
<dbReference type="PROSITE" id="PS00086">
    <property type="entry name" value="CYTOCHROME_P450"/>
    <property type="match status" value="1"/>
</dbReference>
<dbReference type="Pfam" id="PF00067">
    <property type="entry name" value="p450"/>
    <property type="match status" value="2"/>
</dbReference>
<sequence>MDSMNILTSLALFLSFLLVIKLFITNKNKNKNKKKPPPSPPNSLPILGHLHLLQKPLHQSLASLSAQHGPILLLRFGNRPVLIVSSASIAYECFTTNDIALADRPRLPSIAVLTYNHTSLSFAAYGPHWREMRRIATVEALSGPRLAFFSDVRADEARLMARRLFHCSGKVELRSSLFGLAMNVIMRIIAGKRYYGEKGEKEKEVHNFKDVIEKILSLTGANNVGDFLPAVIGWFARREVDKKLARYHKYRDEIVQSLIEEHKRRRREEEEEEEKEGGLKQKQKIHKTMIDALLSLQDDQPKQYTDVFIKALINLNSSGHRHFIKHNRMVDPPPSPPNSLPILGHLHLLQKPLHQSLASLSAQHGPILLLRFGNRPVLIVSSASIAYECFTTNDIALADRPHLPSIAVVTYNHTSLPFAAYGPHWREMRRIATVEALSGPRLAFFSDVRADEARSLARRLFHCSGKVELSSSLFGLAMNVIMRIIAGKRYYGDKGEKEKEVHNFKDVIEKIISLSGANNVGDFLPTPIGWFARREVDKKLARYHKYRDEIVQSLIKEHKRRRREEDAEEEKEGGLKQKQKQKIHKTMIDALLSLQDDQPEKYTDVFIKSLINSLIAAGTDTSSNTIEWSMSLLLNNPDKLEKARQEIDEQIGHDRLLDEADLIKLPYLHCIINETLRLYPVAPLLIPHVAREDCNVGGYSVDRGTMLLVNVYKIHRDPMLWSEPTKFLPERFQNGKEEGSKISMMMPFGMGRRRCPGEGLALKEIGLVLGILIQCFQWKRIGIEEVDMTEGSGLTMPRDKHLEALCTPHQYMIKVLSQI</sequence>
<dbReference type="GO" id="GO:0016020">
    <property type="term" value="C:membrane"/>
    <property type="evidence" value="ECO:0007669"/>
    <property type="project" value="UniProtKB-SubCell"/>
</dbReference>
<dbReference type="Proteomes" id="UP001552299">
    <property type="component" value="Unassembled WGS sequence"/>
</dbReference>
<dbReference type="SUPFAM" id="SSF48264">
    <property type="entry name" value="Cytochrome P450"/>
    <property type="match status" value="2"/>
</dbReference>
<organism evidence="13 14">
    <name type="scientific">Dendrobium thyrsiflorum</name>
    <name type="common">Pinecone-like raceme dendrobium</name>
    <name type="synonym">Orchid</name>
    <dbReference type="NCBI Taxonomy" id="117978"/>
    <lineage>
        <taxon>Eukaryota</taxon>
        <taxon>Viridiplantae</taxon>
        <taxon>Streptophyta</taxon>
        <taxon>Embryophyta</taxon>
        <taxon>Tracheophyta</taxon>
        <taxon>Spermatophyta</taxon>
        <taxon>Magnoliopsida</taxon>
        <taxon>Liliopsida</taxon>
        <taxon>Asparagales</taxon>
        <taxon>Orchidaceae</taxon>
        <taxon>Epidendroideae</taxon>
        <taxon>Malaxideae</taxon>
        <taxon>Dendrobiinae</taxon>
        <taxon>Dendrobium</taxon>
    </lineage>
</organism>
<gene>
    <name evidence="13" type="ORF">M5K25_003073</name>
</gene>
<dbReference type="AlphaFoldDB" id="A0ABD0VP39"/>
<dbReference type="FunFam" id="1.10.630.10:FF:000023">
    <property type="entry name" value="Cytochrome P450 family protein"/>
    <property type="match status" value="1"/>
</dbReference>
<comment type="caution">
    <text evidence="13">The sequence shown here is derived from an EMBL/GenBank/DDBJ whole genome shotgun (WGS) entry which is preliminary data.</text>
</comment>